<proteinExistence type="inferred from homology"/>
<keyword evidence="2" id="KW-0690">Ribosome biogenesis</keyword>
<keyword evidence="11" id="KW-1185">Reference proteome</keyword>
<gene>
    <name evidence="10" type="ORF">OFUS_LOCUS2540</name>
</gene>
<evidence type="ECO:0000256" key="4">
    <source>
        <dbReference type="ARBA" id="ARBA00023242"/>
    </source>
</evidence>
<evidence type="ECO:0000256" key="2">
    <source>
        <dbReference type="ARBA" id="ARBA00022517"/>
    </source>
</evidence>
<dbReference type="GO" id="GO:0032040">
    <property type="term" value="C:small-subunit processome"/>
    <property type="evidence" value="ECO:0007669"/>
    <property type="project" value="InterPro"/>
</dbReference>
<evidence type="ECO:0000313" key="11">
    <source>
        <dbReference type="Proteomes" id="UP000749559"/>
    </source>
</evidence>
<dbReference type="InterPro" id="IPR006984">
    <property type="entry name" value="Fcf1/UTP23"/>
</dbReference>
<accession>A0A8S4N1V3</accession>
<dbReference type="GO" id="GO:0006364">
    <property type="term" value="P:rRNA processing"/>
    <property type="evidence" value="ECO:0007669"/>
    <property type="project" value="UniProtKB-KW"/>
</dbReference>
<evidence type="ECO:0000256" key="7">
    <source>
        <dbReference type="ARBA" id="ARBA00071400"/>
    </source>
</evidence>
<dbReference type="Pfam" id="PF04900">
    <property type="entry name" value="Fcf1"/>
    <property type="match status" value="1"/>
</dbReference>
<organism evidence="10 11">
    <name type="scientific">Owenia fusiformis</name>
    <name type="common">Polychaete worm</name>
    <dbReference type="NCBI Taxonomy" id="6347"/>
    <lineage>
        <taxon>Eukaryota</taxon>
        <taxon>Metazoa</taxon>
        <taxon>Spiralia</taxon>
        <taxon>Lophotrochozoa</taxon>
        <taxon>Annelida</taxon>
        <taxon>Polychaeta</taxon>
        <taxon>Sedentaria</taxon>
        <taxon>Canalipalpata</taxon>
        <taxon>Sabellida</taxon>
        <taxon>Oweniida</taxon>
        <taxon>Oweniidae</taxon>
        <taxon>Owenia</taxon>
    </lineage>
</organism>
<dbReference type="AlphaFoldDB" id="A0A8S4N1V3"/>
<feature type="compositionally biased region" description="Basic residues" evidence="8">
    <location>
        <begin position="222"/>
        <end position="239"/>
    </location>
</feature>
<feature type="domain" description="UTP23 sensor motif region" evidence="9">
    <location>
        <begin position="188"/>
        <end position="206"/>
    </location>
</feature>
<dbReference type="Gene3D" id="3.40.50.1010">
    <property type="entry name" value="5'-nuclease"/>
    <property type="match status" value="1"/>
</dbReference>
<comment type="caution">
    <text evidence="10">The sequence shown here is derived from an EMBL/GenBank/DDBJ whole genome shotgun (WGS) entry which is preliminary data.</text>
</comment>
<dbReference type="PANTHER" id="PTHR12416">
    <property type="entry name" value="RRNA-PROCESSING PROTEIN UTP23 HOMOLOG"/>
    <property type="match status" value="1"/>
</dbReference>
<reference evidence="10" key="1">
    <citation type="submission" date="2022-03" db="EMBL/GenBank/DDBJ databases">
        <authorList>
            <person name="Martin C."/>
        </authorList>
    </citation>
    <scope>NUCLEOTIDE SEQUENCE</scope>
</reference>
<evidence type="ECO:0000256" key="3">
    <source>
        <dbReference type="ARBA" id="ARBA00022552"/>
    </source>
</evidence>
<dbReference type="InterPro" id="IPR057776">
    <property type="entry name" value="UTP23_sensor"/>
</dbReference>
<comment type="subcellular location">
    <subcellularLocation>
        <location evidence="1">Nucleus</location>
        <location evidence="1">Nucleolus</location>
    </subcellularLocation>
</comment>
<dbReference type="FunFam" id="3.40.50.1010:FF:000006">
    <property type="entry name" value="rRNA-processing protein UTP23 homolog"/>
    <property type="match status" value="1"/>
</dbReference>
<evidence type="ECO:0000256" key="1">
    <source>
        <dbReference type="ARBA" id="ARBA00004604"/>
    </source>
</evidence>
<dbReference type="EMBL" id="CAIIXF020000001">
    <property type="protein sequence ID" value="CAH1775208.1"/>
    <property type="molecule type" value="Genomic_DNA"/>
</dbReference>
<evidence type="ECO:0000256" key="8">
    <source>
        <dbReference type="SAM" id="MobiDB-lite"/>
    </source>
</evidence>
<comment type="function">
    <text evidence="5">Involved in rRNA-processing and ribosome biogenesis.</text>
</comment>
<comment type="similarity">
    <text evidence="6">Belongs to the UTP23/FCF1 family. UTP23 subfamily.</text>
</comment>
<protein>
    <recommendedName>
        <fullName evidence="7">rRNA-processing protein UTP23 homolog</fullName>
    </recommendedName>
</protein>
<evidence type="ECO:0000313" key="10">
    <source>
        <dbReference type="EMBL" id="CAH1775208.1"/>
    </source>
</evidence>
<dbReference type="Proteomes" id="UP000749559">
    <property type="component" value="Unassembled WGS sequence"/>
</dbReference>
<feature type="region of interest" description="Disordered" evidence="8">
    <location>
        <begin position="162"/>
        <end position="239"/>
    </location>
</feature>
<feature type="compositionally biased region" description="Basic and acidic residues" evidence="8">
    <location>
        <begin position="174"/>
        <end position="186"/>
    </location>
</feature>
<evidence type="ECO:0000256" key="6">
    <source>
        <dbReference type="ARBA" id="ARBA00038503"/>
    </source>
</evidence>
<evidence type="ECO:0000256" key="5">
    <source>
        <dbReference type="ARBA" id="ARBA00037300"/>
    </source>
</evidence>
<dbReference type="SUPFAM" id="SSF88723">
    <property type="entry name" value="PIN domain-like"/>
    <property type="match status" value="1"/>
</dbReference>
<evidence type="ECO:0000259" key="9">
    <source>
        <dbReference type="Pfam" id="PF24779"/>
    </source>
</evidence>
<keyword evidence="3" id="KW-0698">rRNA processing</keyword>
<sequence>MKVKRLKHVRRVLKFYRNNYDFLPPYKVMIDGTMCKAALNFQVNIAEQLHHYLESDVEICTTACVMAECEALGTLLYGPLKVLRQYKVEPCHHDPVKLATDCMYRMARQHKYFIGTQDQTLSENIRKRAGIPLIYISHKTLNLEAPSATSCKKAQEAIDSKMKEHGQHNIVSNLKKELFGEPEEPKHKKRKGPKGKNPLSCLKSKKRKHSATTVKDIDKDKPKRKRKRHNRSKVKLNVQ</sequence>
<dbReference type="InterPro" id="IPR029060">
    <property type="entry name" value="PIN-like_dom_sf"/>
</dbReference>
<dbReference type="OrthoDB" id="25675at2759"/>
<dbReference type="Pfam" id="PF24779">
    <property type="entry name" value="UTP23_sensor"/>
    <property type="match status" value="1"/>
</dbReference>
<keyword evidence="4" id="KW-0539">Nucleus</keyword>
<name>A0A8S4N1V3_OWEFU</name>